<dbReference type="NCBIfam" id="TIGR02117">
    <property type="entry name" value="chp_urease_rgn"/>
    <property type="match status" value="1"/>
</dbReference>
<accession>A0A7W5BK19</accession>
<gene>
    <name evidence="2" type="ORF">FHS26_002099</name>
</gene>
<dbReference type="AlphaFoldDB" id="A0A7W5BK19"/>
<dbReference type="EMBL" id="JACHXH010000006">
    <property type="protein sequence ID" value="MBB3134369.1"/>
    <property type="molecule type" value="Genomic_DNA"/>
</dbReference>
<evidence type="ECO:0000313" key="3">
    <source>
        <dbReference type="Proteomes" id="UP000518315"/>
    </source>
</evidence>
<sequence>MRAGDGAADGAALFPVLAGHSVRTGMRWLLRIMVLLVALAAGGTFIPRPLIAPVKASSTEATHRIFLLSGPIHTDIAIPLDEETRAAFSFLDDTGFPLGHPNAEWLVVGWGGRAFYLETPTWAELKPMPVLRALTIDRSVLHVDLAGHIAEPQPAVTAFDISDDQLERLRHFMVDSFVRDEGEIIPIPDAGYGEIDRFFEAKGYFNALFGCNTWTAAALRSAGLRTGLWNPFPQSLRLSVGVYN</sequence>
<name>A0A7W5BK19_9HYPH</name>
<comment type="caution">
    <text evidence="2">The sequence shown here is derived from an EMBL/GenBank/DDBJ whole genome shotgun (WGS) entry which is preliminary data.</text>
</comment>
<dbReference type="Pfam" id="PF09601">
    <property type="entry name" value="DUF2459"/>
    <property type="match status" value="1"/>
</dbReference>
<protein>
    <submittedName>
        <fullName evidence="2">Uncharacterized protein (TIGR02117 family)</fullName>
    </submittedName>
</protein>
<reference evidence="2 3" key="1">
    <citation type="submission" date="2020-08" db="EMBL/GenBank/DDBJ databases">
        <title>Genomic Encyclopedia of Type Strains, Phase III (KMG-III): the genomes of soil and plant-associated and newly described type strains.</title>
        <authorList>
            <person name="Whitman W."/>
        </authorList>
    </citation>
    <scope>NUCLEOTIDE SEQUENCE [LARGE SCALE GENOMIC DNA]</scope>
    <source>
        <strain evidence="2 3">CECT 4113</strain>
    </source>
</reference>
<keyword evidence="1" id="KW-0472">Membrane</keyword>
<evidence type="ECO:0000313" key="2">
    <source>
        <dbReference type="EMBL" id="MBB3134369.1"/>
    </source>
</evidence>
<evidence type="ECO:0000256" key="1">
    <source>
        <dbReference type="SAM" id="Phobius"/>
    </source>
</evidence>
<organism evidence="2 3">
    <name type="scientific">Rhizobium pisi</name>
    <dbReference type="NCBI Taxonomy" id="574561"/>
    <lineage>
        <taxon>Bacteria</taxon>
        <taxon>Pseudomonadati</taxon>
        <taxon>Pseudomonadota</taxon>
        <taxon>Alphaproteobacteria</taxon>
        <taxon>Hyphomicrobiales</taxon>
        <taxon>Rhizobiaceae</taxon>
        <taxon>Rhizobium/Agrobacterium group</taxon>
        <taxon>Rhizobium</taxon>
    </lineage>
</organism>
<keyword evidence="1" id="KW-1133">Transmembrane helix</keyword>
<keyword evidence="3" id="KW-1185">Reference proteome</keyword>
<proteinExistence type="predicted"/>
<keyword evidence="1" id="KW-0812">Transmembrane</keyword>
<feature type="transmembrane region" description="Helical" evidence="1">
    <location>
        <begin position="28"/>
        <end position="46"/>
    </location>
</feature>
<dbReference type="Proteomes" id="UP000518315">
    <property type="component" value="Unassembled WGS sequence"/>
</dbReference>
<dbReference type="InterPro" id="IPR011727">
    <property type="entry name" value="CHP02117"/>
</dbReference>